<keyword evidence="2" id="KW-0472">Membrane</keyword>
<evidence type="ECO:0000256" key="3">
    <source>
        <dbReference type="SAM" id="SignalP"/>
    </source>
</evidence>
<dbReference type="SUPFAM" id="SSF53300">
    <property type="entry name" value="vWA-like"/>
    <property type="match status" value="1"/>
</dbReference>
<feature type="signal peptide" evidence="3">
    <location>
        <begin position="1"/>
        <end position="20"/>
    </location>
</feature>
<accession>A0A1B6GPK1</accession>
<dbReference type="EMBL" id="GECZ01005418">
    <property type="protein sequence ID" value="JAS64351.1"/>
    <property type="molecule type" value="Transcribed_RNA"/>
</dbReference>
<keyword evidence="2" id="KW-1133">Transmembrane helix</keyword>
<keyword evidence="2" id="KW-0812">Transmembrane</keyword>
<dbReference type="Gene3D" id="3.40.50.410">
    <property type="entry name" value="von Willebrand factor, type A domain"/>
    <property type="match status" value="1"/>
</dbReference>
<dbReference type="InterPro" id="IPR013642">
    <property type="entry name" value="CLCA_N"/>
</dbReference>
<protein>
    <recommendedName>
        <fullName evidence="4">Calcium-activated chloride channel N-terminal domain-containing protein</fullName>
    </recommendedName>
</protein>
<evidence type="ECO:0000259" key="4">
    <source>
        <dbReference type="Pfam" id="PF08434"/>
    </source>
</evidence>
<evidence type="ECO:0000256" key="1">
    <source>
        <dbReference type="SAM" id="MobiDB-lite"/>
    </source>
</evidence>
<dbReference type="GO" id="GO:0032991">
    <property type="term" value="C:protein-containing complex"/>
    <property type="evidence" value="ECO:0007669"/>
    <property type="project" value="UniProtKB-ARBA"/>
</dbReference>
<sequence>MAFSVFCVVVSLLAVYSASASPITMVGSGYEGITVSIDATVPAENCGIILANLEVAANSASQALHHALDGRAHWSSVTVLLPSHWPDSCVPAHIPVPSQGETPDIRIGATHPVYGDTAWTQQSRPCGQQGDFIYLSHRLLLEPRDVGRMLLREWAKYRYGVFDEVGYSGDSVYPACYHGDLTQDIQINGCSDKSLQHAGECHSGMPLNVTHSVHPDAKSSLLFTTEPEHITRFCDTITHDRFAPTKHNSLCGHRSITEVIRSHRDFQDSIGENIAVNTIPTIVYKRATLTRYVVVIEDTKDMLIRESWSFLRLALRKWVVHDLLSNTEVGLVSANESNAQRLRGLSPLQSPGARDLVASNIPYTPGDTRAPACLSCGIKEAIQMLQDREKMGGPAASIIVVIAPGTSEHAPELDMVIEEVTDANMKLATITYPAQLRARPLDWLANATGGAAYTVNESRYNMATSFLSTYFKLTNVMWNMMETYYQGDVADLPIEIHRRELLDDGRNSVTGSFVLEEWLGEPAKFFIFTHNTENPLIRGVSLVSPSHRVFSTRSDSLMSLKLLSLPANINETGTWTYNIERFSGSPQPHYVQVMATPWTRTAPIVRARLWTSETNNPFILYTEVKRGDWPVLGARVEVTVTRPETNGSGIHREKFELLDTGSGDPDLMKGDGIYSRYFSPSVGGPGVYTFEVSVTDNGNTAYSWQHEIRQPGRNLELSPNCCGSFMPTPSVEPLSPFQRVLPPITVSFNKDVVMNPAVVGRVGDLKAEILPAELKARLSWTAPDMGGTSVTRYEVKYALTIGEILDSFDSATSWIHATPFPLAPGSETSFTIDLTRNPSLLDQTLFVAVRGFKDQSPDAIPGPVSNWVRVLVPSPPPPPPPAPTYPSSPTEDVWPQPDESVIPRIADRLDFNLELILPVIIGVIVLALCLTIYCYLCIIRRKKPEKSSQSNSQHPEKPLNVSIVPTTPTSNANISISTPIMNSPTRSEPDTRTMSPQFEPCLIDSDDPKKRYSVAQYNDTHMMTREGIVPNSNGHLSVISANHANHHQNGTLVRGRTLSPYQSWTASQLLHEHERRHSPYGQVGEEYLQQEQQYAPPVPPLPAYNQQDIYGNHQQQTVPPPGQFINGYHRNGNLMLFNPSLQGSLSSVSSGDRKKRNVTMV</sequence>
<feature type="compositionally biased region" description="Pro residues" evidence="1">
    <location>
        <begin position="875"/>
        <end position="886"/>
    </location>
</feature>
<keyword evidence="3" id="KW-0732">Signal</keyword>
<reference evidence="5" key="1">
    <citation type="submission" date="2015-11" db="EMBL/GenBank/DDBJ databases">
        <title>De novo transcriptome assembly of four potential Pierce s Disease insect vectors from Arizona vineyards.</title>
        <authorList>
            <person name="Tassone E.E."/>
        </authorList>
    </citation>
    <scope>NUCLEOTIDE SEQUENCE</scope>
</reference>
<dbReference type="InterPro" id="IPR036465">
    <property type="entry name" value="vWFA_dom_sf"/>
</dbReference>
<dbReference type="AlphaFoldDB" id="A0A1B6GPK1"/>
<feature type="compositionally biased region" description="Polar residues" evidence="1">
    <location>
        <begin position="963"/>
        <end position="996"/>
    </location>
</feature>
<feature type="chain" id="PRO_5008583709" description="Calcium-activated chloride channel N-terminal domain-containing protein" evidence="3">
    <location>
        <begin position="21"/>
        <end position="1161"/>
    </location>
</feature>
<gene>
    <name evidence="5" type="ORF">g.35200</name>
</gene>
<organism evidence="5">
    <name type="scientific">Cuerna arida</name>
    <dbReference type="NCBI Taxonomy" id="1464854"/>
    <lineage>
        <taxon>Eukaryota</taxon>
        <taxon>Metazoa</taxon>
        <taxon>Ecdysozoa</taxon>
        <taxon>Arthropoda</taxon>
        <taxon>Hexapoda</taxon>
        <taxon>Insecta</taxon>
        <taxon>Pterygota</taxon>
        <taxon>Neoptera</taxon>
        <taxon>Paraneoptera</taxon>
        <taxon>Hemiptera</taxon>
        <taxon>Auchenorrhyncha</taxon>
        <taxon>Membracoidea</taxon>
        <taxon>Cicadellidae</taxon>
        <taxon>Cicadellinae</taxon>
        <taxon>Proconiini</taxon>
        <taxon>Cuerna</taxon>
    </lineage>
</organism>
<name>A0A1B6GPK1_9HEMI</name>
<feature type="region of interest" description="Disordered" evidence="1">
    <location>
        <begin position="945"/>
        <end position="1009"/>
    </location>
</feature>
<evidence type="ECO:0000313" key="5">
    <source>
        <dbReference type="EMBL" id="JAS64351.1"/>
    </source>
</evidence>
<dbReference type="Pfam" id="PF08434">
    <property type="entry name" value="CLCA"/>
    <property type="match status" value="1"/>
</dbReference>
<feature type="region of interest" description="Disordered" evidence="1">
    <location>
        <begin position="875"/>
        <end position="894"/>
    </location>
</feature>
<evidence type="ECO:0000256" key="2">
    <source>
        <dbReference type="SAM" id="Phobius"/>
    </source>
</evidence>
<proteinExistence type="predicted"/>
<feature type="domain" description="Calcium-activated chloride channel N-terminal" evidence="4">
    <location>
        <begin position="24"/>
        <end position="269"/>
    </location>
</feature>
<feature type="transmembrane region" description="Helical" evidence="2">
    <location>
        <begin position="915"/>
        <end position="938"/>
    </location>
</feature>